<keyword evidence="1" id="KW-0732">Signal</keyword>
<dbReference type="EMBL" id="CP159289">
    <property type="protein sequence ID" value="XCH23877.1"/>
    <property type="molecule type" value="Genomic_DNA"/>
</dbReference>
<accession>A0AAU8FJY5</accession>
<reference evidence="2" key="1">
    <citation type="submission" date="2024-06" db="EMBL/GenBank/DDBJ databases">
        <title>Sequencing and assembly of the genome of Dyadobacter sp. strain 676, a symbiont of Cyamopsis tetragonoloba.</title>
        <authorList>
            <person name="Guro P."/>
            <person name="Sazanova A."/>
            <person name="Kuznetsova I."/>
            <person name="Belimov A."/>
            <person name="Safronova V."/>
        </authorList>
    </citation>
    <scope>NUCLEOTIDE SEQUENCE</scope>
    <source>
        <strain evidence="2">676</strain>
    </source>
</reference>
<sequence length="325" mass="35436">MFSRTLLLLISVLFCQKIYAQTSDRGIYIQLGSNERLCSFREMSIPAIFTGTFNADNRLFVEFTESWTNKVIARFPATYSGGRVQAVINADTLAGENHPVVRVVSTNPAVTSNQVQFQGFLSRGSVKFSAPLTASDTVNAGAGISVLVANTANNPVLLTLNNNAQLEAGPGTATVNVPVMSSGELFIVSAVNSCGVPVPFSGSRVFKVNPLTIVSFKFLDAALCGGNRVHLTYAVTGGTVPASARYRLRFQQTYFEPELRTRTFEVPAVVESAPGGLPRRVSVRRSWNRAVLPRYMLRRKIPFFRSLPSATGVVTARLPEVWHLK</sequence>
<dbReference type="RefSeq" id="WP_353719201.1">
    <property type="nucleotide sequence ID" value="NZ_CP159289.1"/>
</dbReference>
<organism evidence="2">
    <name type="scientific">Dyadobacter sp. 676</name>
    <dbReference type="NCBI Taxonomy" id="3088362"/>
    <lineage>
        <taxon>Bacteria</taxon>
        <taxon>Pseudomonadati</taxon>
        <taxon>Bacteroidota</taxon>
        <taxon>Cytophagia</taxon>
        <taxon>Cytophagales</taxon>
        <taxon>Spirosomataceae</taxon>
        <taxon>Dyadobacter</taxon>
    </lineage>
</organism>
<dbReference type="AlphaFoldDB" id="A0AAU8FJY5"/>
<proteinExistence type="predicted"/>
<evidence type="ECO:0000256" key="1">
    <source>
        <dbReference type="SAM" id="SignalP"/>
    </source>
</evidence>
<name>A0AAU8FJY5_9BACT</name>
<evidence type="ECO:0000313" key="2">
    <source>
        <dbReference type="EMBL" id="XCH23877.1"/>
    </source>
</evidence>
<feature type="signal peptide" evidence="1">
    <location>
        <begin position="1"/>
        <end position="20"/>
    </location>
</feature>
<protein>
    <recommendedName>
        <fullName evidence="3">Gliding motility-associated C-terminal domain-containing protein</fullName>
    </recommendedName>
</protein>
<feature type="chain" id="PRO_5043930419" description="Gliding motility-associated C-terminal domain-containing protein" evidence="1">
    <location>
        <begin position="21"/>
        <end position="325"/>
    </location>
</feature>
<gene>
    <name evidence="2" type="ORF">ABV298_26760</name>
</gene>
<evidence type="ECO:0008006" key="3">
    <source>
        <dbReference type="Google" id="ProtNLM"/>
    </source>
</evidence>